<dbReference type="EMBL" id="MSGO01000036">
    <property type="protein sequence ID" value="OLL14458.1"/>
    <property type="molecule type" value="Genomic_DNA"/>
</dbReference>
<protein>
    <recommendedName>
        <fullName evidence="3">Mce-associated membrane protein</fullName>
    </recommendedName>
</protein>
<organism evidence="1 2">
    <name type="scientific">Actinomyces oris</name>
    <dbReference type="NCBI Taxonomy" id="544580"/>
    <lineage>
        <taxon>Bacteria</taxon>
        <taxon>Bacillati</taxon>
        <taxon>Actinomycetota</taxon>
        <taxon>Actinomycetes</taxon>
        <taxon>Actinomycetales</taxon>
        <taxon>Actinomycetaceae</taxon>
        <taxon>Actinomyces</taxon>
    </lineage>
</organism>
<gene>
    <name evidence="1" type="ORF">BKH32_08240</name>
</gene>
<comment type="caution">
    <text evidence="1">The sequence shown here is derived from an EMBL/GenBank/DDBJ whole genome shotgun (WGS) entry which is preliminary data.</text>
</comment>
<reference evidence="1 2" key="1">
    <citation type="submission" date="2016-12" db="EMBL/GenBank/DDBJ databases">
        <title>Genomic comparison of strains in the 'Actinomyces naeslundii' group.</title>
        <authorList>
            <person name="Mughal S.R."/>
            <person name="Do T."/>
            <person name="Gilbert S.C."/>
            <person name="Witherden E.A."/>
            <person name="Didelot X."/>
            <person name="Beighton D."/>
        </authorList>
    </citation>
    <scope>NUCLEOTIDE SEQUENCE [LARGE SCALE GENOMIC DNA]</scope>
    <source>
        <strain evidence="1 2">S64C</strain>
    </source>
</reference>
<dbReference type="AlphaFoldDB" id="A0A1Q8I042"/>
<proteinExistence type="predicted"/>
<evidence type="ECO:0008006" key="3">
    <source>
        <dbReference type="Google" id="ProtNLM"/>
    </source>
</evidence>
<evidence type="ECO:0000313" key="2">
    <source>
        <dbReference type="Proteomes" id="UP000185736"/>
    </source>
</evidence>
<dbReference type="Proteomes" id="UP000185736">
    <property type="component" value="Unassembled WGS sequence"/>
</dbReference>
<name>A0A1Q8I042_9ACTO</name>
<accession>A0A1Q8I042</accession>
<sequence length="141" mass="15314">MTSIPKDLDAEQSQVVKAYVDYDRATWEAYRDMKETAKVESVTTGDQYQAFKKVYDERAAAGQHVEGEASAAITSAQVSSDHMSSTVVACADETKVRLVSQDGVQVPSDDLGHKITLAVGLIRNEQGWVVNNSSVEGVDQC</sequence>
<evidence type="ECO:0000313" key="1">
    <source>
        <dbReference type="EMBL" id="OLL14458.1"/>
    </source>
</evidence>